<dbReference type="InterPro" id="IPR055129">
    <property type="entry name" value="YEATS_dom"/>
</dbReference>
<evidence type="ECO:0000313" key="4">
    <source>
        <dbReference type="EMBL" id="TKA82342.1"/>
    </source>
</evidence>
<dbReference type="PROSITE" id="PS51037">
    <property type="entry name" value="YEATS"/>
    <property type="match status" value="1"/>
</dbReference>
<evidence type="ECO:0000256" key="1">
    <source>
        <dbReference type="ARBA" id="ARBA00023242"/>
    </source>
</evidence>
<dbReference type="PIRSF" id="PIRSF016551">
    <property type="entry name" value="SAS5/TFIID_14"/>
    <property type="match status" value="1"/>
</dbReference>
<keyword evidence="1 2" id="KW-0539">Nucleus</keyword>
<evidence type="ECO:0000259" key="3">
    <source>
        <dbReference type="PROSITE" id="PS51037"/>
    </source>
</evidence>
<evidence type="ECO:0000256" key="2">
    <source>
        <dbReference type="PROSITE-ProRule" id="PRU00376"/>
    </source>
</evidence>
<reference evidence="4 5" key="1">
    <citation type="submission" date="2017-03" db="EMBL/GenBank/DDBJ databases">
        <title>Genomes of endolithic fungi from Antarctica.</title>
        <authorList>
            <person name="Coleine C."/>
            <person name="Masonjones S."/>
            <person name="Stajich J.E."/>
        </authorList>
    </citation>
    <scope>NUCLEOTIDE SEQUENCE [LARGE SCALE GENOMIC DNA]</scope>
    <source>
        <strain evidence="4 5">CCFEE 5187</strain>
    </source>
</reference>
<dbReference type="InterPro" id="IPR038704">
    <property type="entry name" value="YEAST_sf"/>
</dbReference>
<dbReference type="Pfam" id="PF17035">
    <property type="entry name" value="BET"/>
    <property type="match status" value="1"/>
</dbReference>
<proteinExistence type="predicted"/>
<dbReference type="STRING" id="331657.A0A4U0XWQ8"/>
<dbReference type="Pfam" id="PF03366">
    <property type="entry name" value="YEATS"/>
    <property type="match status" value="2"/>
</dbReference>
<dbReference type="GO" id="GO:0006355">
    <property type="term" value="P:regulation of DNA-templated transcription"/>
    <property type="evidence" value="ECO:0007669"/>
    <property type="project" value="InterPro"/>
</dbReference>
<dbReference type="CDD" id="cd16905">
    <property type="entry name" value="YEATS_Taf14_like"/>
    <property type="match status" value="1"/>
</dbReference>
<dbReference type="GO" id="GO:0005634">
    <property type="term" value="C:nucleus"/>
    <property type="evidence" value="ECO:0007669"/>
    <property type="project" value="UniProtKB-SubCell"/>
</dbReference>
<dbReference type="InterPro" id="IPR027353">
    <property type="entry name" value="NET_dom"/>
</dbReference>
<organism evidence="4 5">
    <name type="scientific">Cryomyces minteri</name>
    <dbReference type="NCBI Taxonomy" id="331657"/>
    <lineage>
        <taxon>Eukaryota</taxon>
        <taxon>Fungi</taxon>
        <taxon>Dikarya</taxon>
        <taxon>Ascomycota</taxon>
        <taxon>Pezizomycotina</taxon>
        <taxon>Dothideomycetes</taxon>
        <taxon>Dothideomycetes incertae sedis</taxon>
        <taxon>Cryomyces</taxon>
    </lineage>
</organism>
<dbReference type="Proteomes" id="UP000308768">
    <property type="component" value="Unassembled WGS sequence"/>
</dbReference>
<dbReference type="Gene3D" id="2.60.40.1970">
    <property type="entry name" value="YEATS domain"/>
    <property type="match status" value="1"/>
</dbReference>
<protein>
    <recommendedName>
        <fullName evidence="3">YEATS domain-containing protein</fullName>
    </recommendedName>
</protein>
<sequence>MPDVKRTVKLITEQHIIDKDSGTEGYPMRAWNIEIFLLNEAGEEVQANCFEKATYKLHPSFEKRATQGRFKHKEPSYGADSGVSSVAAGVPTSPCNGTPGLVKKQPPFQISEEGWGEFDMEIILTAVGKGGDHPLVHDLNFQQETYEAKHVITFRNPKPELLAILKESGPVGEENGVKGKADAAKKKRKEKNVDMEKLAEGLQRLGEDDLLHVVQMVHDNKSADTYTKNDVENGEFHVDLYTLPDHLVKMLWDFTGSKTEL</sequence>
<dbReference type="OrthoDB" id="1741717at2759"/>
<keyword evidence="5" id="KW-1185">Reference proteome</keyword>
<dbReference type="PANTHER" id="PTHR23195">
    <property type="entry name" value="YEATS DOMAIN"/>
    <property type="match status" value="1"/>
</dbReference>
<dbReference type="GO" id="GO:0000785">
    <property type="term" value="C:chromatin"/>
    <property type="evidence" value="ECO:0007669"/>
    <property type="project" value="UniProtKB-ARBA"/>
</dbReference>
<dbReference type="EMBL" id="NAJN01000002">
    <property type="protein sequence ID" value="TKA82342.1"/>
    <property type="molecule type" value="Genomic_DNA"/>
</dbReference>
<dbReference type="AlphaFoldDB" id="A0A4U0XWQ8"/>
<dbReference type="InterPro" id="IPR016665">
    <property type="entry name" value="Sas5/TAF14"/>
</dbReference>
<evidence type="ECO:0000313" key="5">
    <source>
        <dbReference type="Proteomes" id="UP000308768"/>
    </source>
</evidence>
<accession>A0A4U0XWQ8</accession>
<name>A0A4U0XWQ8_9PEZI</name>
<comment type="caution">
    <text evidence="4">The sequence shown here is derived from an EMBL/GenBank/DDBJ whole genome shotgun (WGS) entry which is preliminary data.</text>
</comment>
<dbReference type="InterPro" id="IPR005033">
    <property type="entry name" value="YEATS"/>
</dbReference>
<comment type="subcellular location">
    <subcellularLocation>
        <location evidence="2">Nucleus</location>
    </subcellularLocation>
</comment>
<gene>
    <name evidence="4" type="ORF">B0A49_00083</name>
</gene>
<feature type="domain" description="YEATS" evidence="3">
    <location>
        <begin position="1"/>
        <end position="168"/>
    </location>
</feature>